<dbReference type="Proteomes" id="UP000799324">
    <property type="component" value="Unassembled WGS sequence"/>
</dbReference>
<dbReference type="InterPro" id="IPR045851">
    <property type="entry name" value="AMP-bd_C_sf"/>
</dbReference>
<dbReference type="InterPro" id="IPR042099">
    <property type="entry name" value="ANL_N_sf"/>
</dbReference>
<evidence type="ECO:0000256" key="3">
    <source>
        <dbReference type="ARBA" id="ARBA00029454"/>
    </source>
</evidence>
<evidence type="ECO:0000313" key="5">
    <source>
        <dbReference type="EMBL" id="KAF2651750.1"/>
    </source>
</evidence>
<dbReference type="PANTHER" id="PTHR24096">
    <property type="entry name" value="LONG-CHAIN-FATTY-ACID--COA LIGASE"/>
    <property type="match status" value="1"/>
</dbReference>
<dbReference type="InterPro" id="IPR000873">
    <property type="entry name" value="AMP-dep_synth/lig_dom"/>
</dbReference>
<evidence type="ECO:0000256" key="1">
    <source>
        <dbReference type="ARBA" id="ARBA00022450"/>
    </source>
</evidence>
<dbReference type="Gene3D" id="3.30.300.30">
    <property type="match status" value="1"/>
</dbReference>
<dbReference type="Pfam" id="PF00550">
    <property type="entry name" value="PP-binding"/>
    <property type="match status" value="1"/>
</dbReference>
<dbReference type="InterPro" id="IPR020845">
    <property type="entry name" value="AMP-binding_CS"/>
</dbReference>
<comment type="similarity">
    <text evidence="3">Belongs to the NRP synthetase family.</text>
</comment>
<dbReference type="InterPro" id="IPR009081">
    <property type="entry name" value="PP-bd_ACP"/>
</dbReference>
<keyword evidence="1" id="KW-0596">Phosphopantetheine</keyword>
<dbReference type="SUPFAM" id="SSF53474">
    <property type="entry name" value="alpha/beta-Hydrolases"/>
    <property type="match status" value="1"/>
</dbReference>
<reference evidence="5" key="1">
    <citation type="journal article" date="2020" name="Stud. Mycol.">
        <title>101 Dothideomycetes genomes: a test case for predicting lifestyles and emergence of pathogens.</title>
        <authorList>
            <person name="Haridas S."/>
            <person name="Albert R."/>
            <person name="Binder M."/>
            <person name="Bloem J."/>
            <person name="Labutti K."/>
            <person name="Salamov A."/>
            <person name="Andreopoulos B."/>
            <person name="Baker S."/>
            <person name="Barry K."/>
            <person name="Bills G."/>
            <person name="Bluhm B."/>
            <person name="Cannon C."/>
            <person name="Castanera R."/>
            <person name="Culley D."/>
            <person name="Daum C."/>
            <person name="Ezra D."/>
            <person name="Gonzalez J."/>
            <person name="Henrissat B."/>
            <person name="Kuo A."/>
            <person name="Liang C."/>
            <person name="Lipzen A."/>
            <person name="Lutzoni F."/>
            <person name="Magnuson J."/>
            <person name="Mondo S."/>
            <person name="Nolan M."/>
            <person name="Ohm R."/>
            <person name="Pangilinan J."/>
            <person name="Park H.-J."/>
            <person name="Ramirez L."/>
            <person name="Alfaro M."/>
            <person name="Sun H."/>
            <person name="Tritt A."/>
            <person name="Yoshinaga Y."/>
            <person name="Zwiers L.-H."/>
            <person name="Turgeon B."/>
            <person name="Goodwin S."/>
            <person name="Spatafora J."/>
            <person name="Crous P."/>
            <person name="Grigoriev I."/>
        </authorList>
    </citation>
    <scope>NUCLEOTIDE SEQUENCE</scope>
    <source>
        <strain evidence="5">CBS 122681</strain>
    </source>
</reference>
<name>A0A6A6SW00_9PLEO</name>
<keyword evidence="2" id="KW-0597">Phosphoprotein</keyword>
<dbReference type="GO" id="GO:0031957">
    <property type="term" value="F:very long-chain fatty acid-CoA ligase activity"/>
    <property type="evidence" value="ECO:0007669"/>
    <property type="project" value="TreeGrafter"/>
</dbReference>
<dbReference type="InterPro" id="IPR029058">
    <property type="entry name" value="AB_hydrolase_fold"/>
</dbReference>
<dbReference type="PANTHER" id="PTHR24096:SF267">
    <property type="entry name" value="MALONATE--COA LIGASE ACSF3, MITOCHONDRIAL"/>
    <property type="match status" value="1"/>
</dbReference>
<dbReference type="InterPro" id="IPR036736">
    <property type="entry name" value="ACP-like_sf"/>
</dbReference>
<dbReference type="Gene3D" id="1.10.1200.10">
    <property type="entry name" value="ACP-like"/>
    <property type="match status" value="1"/>
</dbReference>
<evidence type="ECO:0000256" key="2">
    <source>
        <dbReference type="ARBA" id="ARBA00022553"/>
    </source>
</evidence>
<dbReference type="SMART" id="SM00823">
    <property type="entry name" value="PKS_PP"/>
    <property type="match status" value="1"/>
</dbReference>
<dbReference type="InterPro" id="IPR020806">
    <property type="entry name" value="PKS_PP-bd"/>
</dbReference>
<keyword evidence="6" id="KW-1185">Reference proteome</keyword>
<dbReference type="Gene3D" id="3.40.50.12780">
    <property type="entry name" value="N-terminal domain of ligase-like"/>
    <property type="match status" value="1"/>
</dbReference>
<sequence length="939" mass="104574">MFYIQDILKKRAKPDQSQELIFYRSDILSKPDRVTYATLYNEAKRNSSMLRLQYKISEGQPILLHLDDQWDTILWFWSVILAKALPVFSSPFSNLDEHRRKYTRGLSQLLEAPICITRASMIHLFDGDHTLHLHTIESLSAKEFPNENEQDDTTLGLQPSSPAILMLTSGSTGAPKAVPLTHEQVLAAVEGKASVRTLPAGNPFLNWIGLDHVASLIEIHVQAMWLGVDQIHVNAGVLISSPRLFLDLLSRHRVARSFAPNFFLAKLVSTMHNQAHDQTWDFSKLTVLASGGEMNDTKTCVAATSLLERYGAHPNVIMTGFGMTETCAGAIFNLECPSADVKEGRSVTSLGRCMTGINMRVTLLDTERRIADAGEAGDLEVSGSVVFGGYYRNPQATAEAFTADGWFRTGDRAVIDASGDLHLIGRTKDVININGVKFASSDIQSSLEQALGPRVNRTIVFATRMASTERVTVAYVPKSFPMEAEDLMEIEGIATRTCVTSTGSRPLVFSLREPSIRKLPTSSLGKISGVKMRSMLESGLFDEDIEFHSRTVEKFREMKAKHQSVIEVTTEESLMIEDFARTLCIEPTTIGLDTDIFDLGSTSMDLIRLKRRIDVRLDTSVPVVTFMKNPTPRLLSRALTTRSVDRGLESSQSANTEYDPVITLRSSGSKTPLWLIHPGVGEVLVFFGLAQQLNRDDRPIYALRARGFEKGQERFSCIEETVTTYAASIRKVQPRGPYALAGYSYGTMLAFETAKRLNSIEGEDIVQFLGSFNLPPHIKIRMQQLDWNMCLLHLSWFLDLVTEAYVDNIDKDSFRAVTQEGALERVVSTANTGRLQELGLGQKELSRWTDVAFGLQSMAVNYEPSGQIGVIDVFHAKPLQVAASSRQEWLEEHLSKWTDFCKTRPRFHEVGGAHYTMLGPDHVSKFASTLMAALMERGL</sequence>
<dbReference type="PROSITE" id="PS50075">
    <property type="entry name" value="CARRIER"/>
    <property type="match status" value="1"/>
</dbReference>
<proteinExistence type="inferred from homology"/>
<dbReference type="GO" id="GO:0006633">
    <property type="term" value="P:fatty acid biosynthetic process"/>
    <property type="evidence" value="ECO:0007669"/>
    <property type="project" value="TreeGrafter"/>
</dbReference>
<accession>A0A6A6SW00</accession>
<dbReference type="AlphaFoldDB" id="A0A6A6SW00"/>
<dbReference type="SUPFAM" id="SSF56801">
    <property type="entry name" value="Acetyl-CoA synthetase-like"/>
    <property type="match status" value="1"/>
</dbReference>
<dbReference type="PROSITE" id="PS00455">
    <property type="entry name" value="AMP_BINDING"/>
    <property type="match status" value="1"/>
</dbReference>
<dbReference type="InterPro" id="IPR001031">
    <property type="entry name" value="Thioesterase"/>
</dbReference>
<dbReference type="EMBL" id="MU004418">
    <property type="protein sequence ID" value="KAF2651750.1"/>
    <property type="molecule type" value="Genomic_DNA"/>
</dbReference>
<dbReference type="Pfam" id="PF00501">
    <property type="entry name" value="AMP-binding"/>
    <property type="match status" value="1"/>
</dbReference>
<evidence type="ECO:0000313" key="6">
    <source>
        <dbReference type="Proteomes" id="UP000799324"/>
    </source>
</evidence>
<feature type="domain" description="Carrier" evidence="4">
    <location>
        <begin position="566"/>
        <end position="643"/>
    </location>
</feature>
<gene>
    <name evidence="5" type="ORF">K491DRAFT_606304</name>
</gene>
<evidence type="ECO:0000259" key="4">
    <source>
        <dbReference type="PROSITE" id="PS50075"/>
    </source>
</evidence>
<dbReference type="Gene3D" id="3.40.50.1820">
    <property type="entry name" value="alpha/beta hydrolase"/>
    <property type="match status" value="1"/>
</dbReference>
<organism evidence="5 6">
    <name type="scientific">Lophiostoma macrostomum CBS 122681</name>
    <dbReference type="NCBI Taxonomy" id="1314788"/>
    <lineage>
        <taxon>Eukaryota</taxon>
        <taxon>Fungi</taxon>
        <taxon>Dikarya</taxon>
        <taxon>Ascomycota</taxon>
        <taxon>Pezizomycotina</taxon>
        <taxon>Dothideomycetes</taxon>
        <taxon>Pleosporomycetidae</taxon>
        <taxon>Pleosporales</taxon>
        <taxon>Lophiostomataceae</taxon>
        <taxon>Lophiostoma</taxon>
    </lineage>
</organism>
<protein>
    <submittedName>
        <fullName evidence="5">Acetyl-CoA synthetase-like protein</fullName>
    </submittedName>
</protein>
<dbReference type="SUPFAM" id="SSF47336">
    <property type="entry name" value="ACP-like"/>
    <property type="match status" value="1"/>
</dbReference>
<dbReference type="GO" id="GO:0031177">
    <property type="term" value="F:phosphopantetheine binding"/>
    <property type="evidence" value="ECO:0007669"/>
    <property type="project" value="InterPro"/>
</dbReference>
<dbReference type="Pfam" id="PF00975">
    <property type="entry name" value="Thioesterase"/>
    <property type="match status" value="1"/>
</dbReference>
<dbReference type="OrthoDB" id="10253869at2759"/>